<dbReference type="Pfam" id="PF00571">
    <property type="entry name" value="CBS"/>
    <property type="match status" value="1"/>
</dbReference>
<keyword evidence="5 8" id="KW-1133">Transmembrane helix</keyword>
<accession>M0CKI7</accession>
<name>M0CKI7_9EURY</name>
<reference evidence="11 12" key="1">
    <citation type="journal article" date="2014" name="PLoS Genet.">
        <title>Phylogenetically driven sequencing of extremely halophilic archaea reveals strategies for static and dynamic osmo-response.</title>
        <authorList>
            <person name="Becker E.A."/>
            <person name="Seitzer P.M."/>
            <person name="Tritt A."/>
            <person name="Larsen D."/>
            <person name="Krusor M."/>
            <person name="Yao A.I."/>
            <person name="Wu D."/>
            <person name="Madern D."/>
            <person name="Eisen J.A."/>
            <person name="Darling A.E."/>
            <person name="Facciotti M.T."/>
        </authorList>
    </citation>
    <scope>NUCLEOTIDE SEQUENCE [LARGE SCALE GENOMIC DNA]</scope>
    <source>
        <strain evidence="11 12">2-9-1</strain>
    </source>
</reference>
<dbReference type="SUPFAM" id="SSF54631">
    <property type="entry name" value="CBS-domain pair"/>
    <property type="match status" value="1"/>
</dbReference>
<dbReference type="STRING" id="797114.C475_14133"/>
<evidence type="ECO:0000313" key="11">
    <source>
        <dbReference type="EMBL" id="ELZ23756.1"/>
    </source>
</evidence>
<dbReference type="EMBL" id="AOIU01000032">
    <property type="protein sequence ID" value="ELZ23756.1"/>
    <property type="molecule type" value="Genomic_DNA"/>
</dbReference>
<evidence type="ECO:0008006" key="13">
    <source>
        <dbReference type="Google" id="ProtNLM"/>
    </source>
</evidence>
<dbReference type="Gene3D" id="3.10.580.10">
    <property type="entry name" value="CBS-domain"/>
    <property type="match status" value="1"/>
</dbReference>
<evidence type="ECO:0000256" key="6">
    <source>
        <dbReference type="ARBA" id="ARBA00023136"/>
    </source>
</evidence>
<evidence type="ECO:0000256" key="4">
    <source>
        <dbReference type="ARBA" id="ARBA00022737"/>
    </source>
</evidence>
<feature type="domain" description="CNNM transmembrane" evidence="10">
    <location>
        <begin position="24"/>
        <end position="232"/>
    </location>
</feature>
<dbReference type="PROSITE" id="PS51371">
    <property type="entry name" value="CBS"/>
    <property type="match status" value="1"/>
</dbReference>
<dbReference type="PANTHER" id="PTHR43099:SF5">
    <property type="entry name" value="HLYC_CORC FAMILY TRANSPORTER"/>
    <property type="match status" value="1"/>
</dbReference>
<dbReference type="InterPro" id="IPR046342">
    <property type="entry name" value="CBS_dom_sf"/>
</dbReference>
<dbReference type="eggNOG" id="arCOG00626">
    <property type="taxonomic scope" value="Archaea"/>
</dbReference>
<evidence type="ECO:0000259" key="9">
    <source>
        <dbReference type="PROSITE" id="PS51371"/>
    </source>
</evidence>
<dbReference type="InterPro" id="IPR051676">
    <property type="entry name" value="UPF0053_domain"/>
</dbReference>
<comment type="subcellular location">
    <subcellularLocation>
        <location evidence="1">Cell membrane</location>
        <topology evidence="1">Multi-pass membrane protein</topology>
    </subcellularLocation>
</comment>
<evidence type="ECO:0000259" key="10">
    <source>
        <dbReference type="PROSITE" id="PS51846"/>
    </source>
</evidence>
<dbReference type="PATRIC" id="fig|797114.5.peg.2874"/>
<feature type="transmembrane region" description="Helical" evidence="8">
    <location>
        <begin position="28"/>
        <end position="52"/>
    </location>
</feature>
<keyword evidence="6 8" id="KW-0472">Membrane</keyword>
<dbReference type="Pfam" id="PF01595">
    <property type="entry name" value="CNNM"/>
    <property type="match status" value="1"/>
</dbReference>
<dbReference type="CDD" id="cd04590">
    <property type="entry name" value="CBS_pair_CorC_HlyC_assoc"/>
    <property type="match status" value="1"/>
</dbReference>
<dbReference type="PROSITE" id="PS51846">
    <property type="entry name" value="CNNM"/>
    <property type="match status" value="1"/>
</dbReference>
<evidence type="ECO:0000256" key="5">
    <source>
        <dbReference type="ARBA" id="ARBA00022989"/>
    </source>
</evidence>
<organism evidence="11 12">
    <name type="scientific">Halosimplex carlsbadense 2-9-1</name>
    <dbReference type="NCBI Taxonomy" id="797114"/>
    <lineage>
        <taxon>Archaea</taxon>
        <taxon>Methanobacteriati</taxon>
        <taxon>Methanobacteriota</taxon>
        <taxon>Stenosarchaea group</taxon>
        <taxon>Halobacteria</taxon>
        <taxon>Halobacteriales</taxon>
        <taxon>Haloarculaceae</taxon>
        <taxon>Halosimplex</taxon>
    </lineage>
</organism>
<dbReference type="Proteomes" id="UP000011626">
    <property type="component" value="Unassembled WGS sequence"/>
</dbReference>
<keyword evidence="3 8" id="KW-0812">Transmembrane</keyword>
<dbReference type="PANTHER" id="PTHR43099">
    <property type="entry name" value="UPF0053 PROTEIN YRKA"/>
    <property type="match status" value="1"/>
</dbReference>
<feature type="domain" description="CBS" evidence="9">
    <location>
        <begin position="314"/>
        <end position="373"/>
    </location>
</feature>
<keyword evidence="4" id="KW-0677">Repeat</keyword>
<keyword evidence="12" id="KW-1185">Reference proteome</keyword>
<sequence>MIGLETWVRLIGGVGVAQAHSSMASLEVWIRLIAGVGLILANGFFVAIEFALTRARQFTEEEFVDGSAALERAWEMTNNLEIYLTTCQVGITASSIAVGIVAEPALAALFSPLFEGTRLATIGAGAIIAFLIINLVHLTHGEQTPTYLGVERSRMVCRYGAGPLYWFNWAISPLITLGDWVAKATLGLFGIEMTGAWLETEEDVIESRADLRNKMGSVLDEGDLTEERRDEVMNALYIGERPVREVMVPADDIVALSTTADTEENFRRMEDNPHTRYPLVGENLTDFRGILYLPVLAGHREQLADGGNVDFEGLSAPPMTLSPDADVSDAIDQFQAENQELALVIEDGEVVGMVTVTDLLESVTGDIEDPIDTGETTPN</sequence>
<proteinExistence type="predicted"/>
<evidence type="ECO:0000256" key="7">
    <source>
        <dbReference type="PROSITE-ProRule" id="PRU00703"/>
    </source>
</evidence>
<keyword evidence="2" id="KW-1003">Cell membrane</keyword>
<evidence type="ECO:0000256" key="8">
    <source>
        <dbReference type="SAM" id="Phobius"/>
    </source>
</evidence>
<gene>
    <name evidence="11" type="ORF">C475_14133</name>
</gene>
<dbReference type="InterPro" id="IPR002550">
    <property type="entry name" value="CNNM"/>
</dbReference>
<evidence type="ECO:0000256" key="1">
    <source>
        <dbReference type="ARBA" id="ARBA00004651"/>
    </source>
</evidence>
<evidence type="ECO:0000256" key="2">
    <source>
        <dbReference type="ARBA" id="ARBA00022475"/>
    </source>
</evidence>
<dbReference type="InterPro" id="IPR000644">
    <property type="entry name" value="CBS_dom"/>
</dbReference>
<comment type="caution">
    <text evidence="11">The sequence shown here is derived from an EMBL/GenBank/DDBJ whole genome shotgun (WGS) entry which is preliminary data.</text>
</comment>
<evidence type="ECO:0000256" key="3">
    <source>
        <dbReference type="ARBA" id="ARBA00022692"/>
    </source>
</evidence>
<protein>
    <recommendedName>
        <fullName evidence="13">Inosine monophosphate dehydrogenase</fullName>
    </recommendedName>
</protein>
<dbReference type="AlphaFoldDB" id="M0CKI7"/>
<dbReference type="SMART" id="SM00116">
    <property type="entry name" value="CBS"/>
    <property type="match status" value="2"/>
</dbReference>
<feature type="transmembrane region" description="Helical" evidence="8">
    <location>
        <begin position="119"/>
        <end position="138"/>
    </location>
</feature>
<evidence type="ECO:0000313" key="12">
    <source>
        <dbReference type="Proteomes" id="UP000011626"/>
    </source>
</evidence>
<dbReference type="InterPro" id="IPR044751">
    <property type="entry name" value="Ion_transp-like_CBS"/>
</dbReference>
<dbReference type="GO" id="GO:0005886">
    <property type="term" value="C:plasma membrane"/>
    <property type="evidence" value="ECO:0007669"/>
    <property type="project" value="UniProtKB-SubCell"/>
</dbReference>
<keyword evidence="7" id="KW-0129">CBS domain</keyword>